<dbReference type="InterPro" id="IPR000109">
    <property type="entry name" value="POT_fam"/>
</dbReference>
<evidence type="ECO:0000256" key="1">
    <source>
        <dbReference type="ARBA" id="ARBA00004141"/>
    </source>
</evidence>
<feature type="transmembrane region" description="Helical" evidence="6">
    <location>
        <begin position="475"/>
        <end position="499"/>
    </location>
</feature>
<keyword evidence="4 6" id="KW-1133">Transmembrane helix</keyword>
<keyword evidence="3 6" id="KW-0812">Transmembrane</keyword>
<dbReference type="InterPro" id="IPR036259">
    <property type="entry name" value="MFS_trans_sf"/>
</dbReference>
<evidence type="ECO:0000256" key="5">
    <source>
        <dbReference type="ARBA" id="ARBA00023136"/>
    </source>
</evidence>
<protein>
    <submittedName>
        <fullName evidence="7">Protein NRT1/ PTR FAMILY 1.2-like</fullName>
    </submittedName>
</protein>
<evidence type="ECO:0000313" key="8">
    <source>
        <dbReference type="Proteomes" id="UP000634136"/>
    </source>
</evidence>
<feature type="transmembrane region" description="Helical" evidence="6">
    <location>
        <begin position="526"/>
        <end position="549"/>
    </location>
</feature>
<accession>A0A834T2A6</accession>
<comment type="subcellular location">
    <subcellularLocation>
        <location evidence="1">Membrane</location>
        <topology evidence="1">Multi-pass membrane protein</topology>
    </subcellularLocation>
</comment>
<comment type="caution">
    <text evidence="7">The sequence shown here is derived from an EMBL/GenBank/DDBJ whole genome shotgun (WGS) entry which is preliminary data.</text>
</comment>
<reference evidence="7" key="1">
    <citation type="submission" date="2020-09" db="EMBL/GenBank/DDBJ databases">
        <title>Genome-Enabled Discovery of Anthraquinone Biosynthesis in Senna tora.</title>
        <authorList>
            <person name="Kang S.-H."/>
            <person name="Pandey R.P."/>
            <person name="Lee C.-M."/>
            <person name="Sim J.-S."/>
            <person name="Jeong J.-T."/>
            <person name="Choi B.-S."/>
            <person name="Jung M."/>
            <person name="Ginzburg D."/>
            <person name="Zhao K."/>
            <person name="Won S.Y."/>
            <person name="Oh T.-J."/>
            <person name="Yu Y."/>
            <person name="Kim N.-H."/>
            <person name="Lee O.R."/>
            <person name="Lee T.-H."/>
            <person name="Bashyal P."/>
            <person name="Kim T.-S."/>
            <person name="Lee W.-H."/>
            <person name="Kawkins C."/>
            <person name="Kim C.-K."/>
            <person name="Kim J.S."/>
            <person name="Ahn B.O."/>
            <person name="Rhee S.Y."/>
            <person name="Sohng J.K."/>
        </authorList>
    </citation>
    <scope>NUCLEOTIDE SEQUENCE</scope>
    <source>
        <tissue evidence="7">Leaf</tissue>
    </source>
</reference>
<evidence type="ECO:0000313" key="7">
    <source>
        <dbReference type="EMBL" id="KAF7813853.1"/>
    </source>
</evidence>
<feature type="transmembrane region" description="Helical" evidence="6">
    <location>
        <begin position="48"/>
        <end position="72"/>
    </location>
</feature>
<evidence type="ECO:0000256" key="2">
    <source>
        <dbReference type="ARBA" id="ARBA00005982"/>
    </source>
</evidence>
<evidence type="ECO:0000256" key="4">
    <source>
        <dbReference type="ARBA" id="ARBA00022989"/>
    </source>
</evidence>
<proteinExistence type="inferred from homology"/>
<sequence>MEKEEVSTEQKNNGISRKANETFEKVANVGLHVNMIVYLMWEYHYDPATAFIIIHLWNALSDFFPIIGAFLSDSYLGRFPVISYACLTNLLGLVVIWLTAIIHKARPPPCTVHVQPCALPTVGQLLFLLSSLFLMSIGAGGIRPCSLAFAADQINNPENPRNESIMKSFFNWYYVSVGISVAVALTFVVYIQIKTGWVVGFGITVGLMLFSTLMFFLGSPLYIKPKPNRSLLTGLAQVAAAAWKNRHLPLPPEDSGNWYFKNGSKLVEPTDKLRFLNKACMMKDKGKDLDSNGMPIDPWNLCTVRQVEELKALIKVMPIWSTGFIIAATITQYTFLVVQAGTMDRHLFSNSNFQIPPSNLAVFGILSLTIWVTIYDRIILPLLSKSNHSKLRKGFTVKQRMVIGLALSVVSTAIAAQVERRRRSLAIEEGLVNNPFGVVKMSAWWLVPQLCINGVAEAFNIIGQIEFYYSQLPKTMASVAVAFFSLGLGVGNVVASVIVKVVSDVTQRGGRDSWLSLNVNKGHYDYYYGLLTILGLLNLLYFFVCSWAYGRLLLCEERKTENVGTQKACCLTSGIPLSGKTSSA</sequence>
<evidence type="ECO:0000256" key="6">
    <source>
        <dbReference type="SAM" id="Phobius"/>
    </source>
</evidence>
<feature type="transmembrane region" description="Helical" evidence="6">
    <location>
        <begin position="172"/>
        <end position="193"/>
    </location>
</feature>
<feature type="transmembrane region" description="Helical" evidence="6">
    <location>
        <begin position="319"/>
        <end position="340"/>
    </location>
</feature>
<feature type="transmembrane region" description="Helical" evidence="6">
    <location>
        <begin position="125"/>
        <end position="151"/>
    </location>
</feature>
<dbReference type="GO" id="GO:0016020">
    <property type="term" value="C:membrane"/>
    <property type="evidence" value="ECO:0007669"/>
    <property type="project" value="UniProtKB-SubCell"/>
</dbReference>
<dbReference type="PANTHER" id="PTHR11654">
    <property type="entry name" value="OLIGOPEPTIDE TRANSPORTER-RELATED"/>
    <property type="match status" value="1"/>
</dbReference>
<dbReference type="AlphaFoldDB" id="A0A834T2A6"/>
<feature type="transmembrane region" description="Helical" evidence="6">
    <location>
        <begin position="84"/>
        <end position="105"/>
    </location>
</feature>
<keyword evidence="5 6" id="KW-0472">Membrane</keyword>
<dbReference type="OrthoDB" id="8904098at2759"/>
<gene>
    <name evidence="7" type="ORF">G2W53_034829</name>
</gene>
<organism evidence="7 8">
    <name type="scientific">Senna tora</name>
    <dbReference type="NCBI Taxonomy" id="362788"/>
    <lineage>
        <taxon>Eukaryota</taxon>
        <taxon>Viridiplantae</taxon>
        <taxon>Streptophyta</taxon>
        <taxon>Embryophyta</taxon>
        <taxon>Tracheophyta</taxon>
        <taxon>Spermatophyta</taxon>
        <taxon>Magnoliopsida</taxon>
        <taxon>eudicotyledons</taxon>
        <taxon>Gunneridae</taxon>
        <taxon>Pentapetalae</taxon>
        <taxon>rosids</taxon>
        <taxon>fabids</taxon>
        <taxon>Fabales</taxon>
        <taxon>Fabaceae</taxon>
        <taxon>Caesalpinioideae</taxon>
        <taxon>Cassia clade</taxon>
        <taxon>Senna</taxon>
    </lineage>
</organism>
<keyword evidence="8" id="KW-1185">Reference proteome</keyword>
<dbReference type="Pfam" id="PF00854">
    <property type="entry name" value="PTR2"/>
    <property type="match status" value="1"/>
</dbReference>
<comment type="similarity">
    <text evidence="2">Belongs to the major facilitator superfamily. Proton-dependent oligopeptide transporter (POT/PTR) (TC 2.A.17) family.</text>
</comment>
<dbReference type="Proteomes" id="UP000634136">
    <property type="component" value="Unassembled WGS sequence"/>
</dbReference>
<dbReference type="GO" id="GO:0022857">
    <property type="term" value="F:transmembrane transporter activity"/>
    <property type="evidence" value="ECO:0007669"/>
    <property type="project" value="InterPro"/>
</dbReference>
<dbReference type="Gene3D" id="1.20.1250.20">
    <property type="entry name" value="MFS general substrate transporter like domains"/>
    <property type="match status" value="1"/>
</dbReference>
<feature type="transmembrane region" description="Helical" evidence="6">
    <location>
        <begin position="199"/>
        <end position="223"/>
    </location>
</feature>
<dbReference type="EMBL" id="JAAIUW010000010">
    <property type="protein sequence ID" value="KAF7813853.1"/>
    <property type="molecule type" value="Genomic_DNA"/>
</dbReference>
<evidence type="ECO:0000256" key="3">
    <source>
        <dbReference type="ARBA" id="ARBA00022692"/>
    </source>
</evidence>
<name>A0A834T2A6_9FABA</name>
<dbReference type="SUPFAM" id="SSF103473">
    <property type="entry name" value="MFS general substrate transporter"/>
    <property type="match status" value="1"/>
</dbReference>
<feature type="transmembrane region" description="Helical" evidence="6">
    <location>
        <begin position="360"/>
        <end position="380"/>
    </location>
</feature>